<feature type="non-terminal residue" evidence="2">
    <location>
        <position position="1"/>
    </location>
</feature>
<gene>
    <name evidence="2" type="ORF">MSPICULIGERA_LOCUS1119</name>
</gene>
<evidence type="ECO:0000313" key="3">
    <source>
        <dbReference type="Proteomes" id="UP001177023"/>
    </source>
</evidence>
<evidence type="ECO:0000313" key="2">
    <source>
        <dbReference type="EMBL" id="CAJ0558933.1"/>
    </source>
</evidence>
<comment type="caution">
    <text evidence="2">The sequence shown here is derived from an EMBL/GenBank/DDBJ whole genome shotgun (WGS) entry which is preliminary data.</text>
</comment>
<keyword evidence="3" id="KW-1185">Reference proteome</keyword>
<protein>
    <submittedName>
        <fullName evidence="2">Uncharacterized protein</fullName>
    </submittedName>
</protein>
<feature type="transmembrane region" description="Helical" evidence="1">
    <location>
        <begin position="103"/>
        <end position="122"/>
    </location>
</feature>
<keyword evidence="1" id="KW-0472">Membrane</keyword>
<name>A0AA36C5X9_9BILA</name>
<organism evidence="2 3">
    <name type="scientific">Mesorhabditis spiculigera</name>
    <dbReference type="NCBI Taxonomy" id="96644"/>
    <lineage>
        <taxon>Eukaryota</taxon>
        <taxon>Metazoa</taxon>
        <taxon>Ecdysozoa</taxon>
        <taxon>Nematoda</taxon>
        <taxon>Chromadorea</taxon>
        <taxon>Rhabditida</taxon>
        <taxon>Rhabditina</taxon>
        <taxon>Rhabditomorpha</taxon>
        <taxon>Rhabditoidea</taxon>
        <taxon>Rhabditidae</taxon>
        <taxon>Mesorhabditinae</taxon>
        <taxon>Mesorhabditis</taxon>
    </lineage>
</organism>
<dbReference type="EMBL" id="CATQJA010000285">
    <property type="protein sequence ID" value="CAJ0558933.1"/>
    <property type="molecule type" value="Genomic_DNA"/>
</dbReference>
<feature type="transmembrane region" description="Helical" evidence="1">
    <location>
        <begin position="33"/>
        <end position="53"/>
    </location>
</feature>
<dbReference type="Proteomes" id="UP001177023">
    <property type="component" value="Unassembled WGS sequence"/>
</dbReference>
<sequence>MGYAADHFLASDDSHKCRLSENNFRHRRFKRGLLVILFLSAAINILEVVLIFASVGPKDDSDDDPWKRLSKLAVLYAEVVFVASVLLHGLGLLAVYRKWRFVLLVYTFVMIAAWCASALDFLENERGVARLLLLPFVIYLSHKNATAIKHCPECY</sequence>
<keyword evidence="1" id="KW-0812">Transmembrane</keyword>
<keyword evidence="1" id="KW-1133">Transmembrane helix</keyword>
<reference evidence="2" key="1">
    <citation type="submission" date="2023-06" db="EMBL/GenBank/DDBJ databases">
        <authorList>
            <person name="Delattre M."/>
        </authorList>
    </citation>
    <scope>NUCLEOTIDE SEQUENCE</scope>
    <source>
        <strain evidence="2">AF72</strain>
    </source>
</reference>
<proteinExistence type="predicted"/>
<evidence type="ECO:0000256" key="1">
    <source>
        <dbReference type="SAM" id="Phobius"/>
    </source>
</evidence>
<dbReference type="AlphaFoldDB" id="A0AA36C5X9"/>
<accession>A0AA36C5X9</accession>
<feature type="transmembrane region" description="Helical" evidence="1">
    <location>
        <begin position="73"/>
        <end position="96"/>
    </location>
</feature>